<evidence type="ECO:0000313" key="1">
    <source>
        <dbReference type="EMBL" id="OGJ07930.1"/>
    </source>
</evidence>
<reference evidence="1 2" key="1">
    <citation type="journal article" date="2016" name="Nat. Commun.">
        <title>Thousands of microbial genomes shed light on interconnected biogeochemical processes in an aquifer system.</title>
        <authorList>
            <person name="Anantharaman K."/>
            <person name="Brown C.T."/>
            <person name="Hug L.A."/>
            <person name="Sharon I."/>
            <person name="Castelle C.J."/>
            <person name="Probst A.J."/>
            <person name="Thomas B.C."/>
            <person name="Singh A."/>
            <person name="Wilkins M.J."/>
            <person name="Karaoz U."/>
            <person name="Brodie E.L."/>
            <person name="Williams K.H."/>
            <person name="Hubbard S.S."/>
            <person name="Banfield J.F."/>
        </authorList>
    </citation>
    <scope>NUCLEOTIDE SEQUENCE [LARGE SCALE GENOMIC DNA]</scope>
</reference>
<proteinExistence type="predicted"/>
<gene>
    <name evidence="1" type="ORF">A2225_03135</name>
</gene>
<protein>
    <submittedName>
        <fullName evidence="1">Uncharacterized protein</fullName>
    </submittedName>
</protein>
<dbReference type="EMBL" id="MFVZ01000009">
    <property type="protein sequence ID" value="OGJ07930.1"/>
    <property type="molecule type" value="Genomic_DNA"/>
</dbReference>
<evidence type="ECO:0000313" key="2">
    <source>
        <dbReference type="Proteomes" id="UP000178138"/>
    </source>
</evidence>
<name>A0A1F6YNQ3_9BACT</name>
<accession>A0A1F6YNQ3</accession>
<sequence length="72" mass="8198">MGKNYILFSVSLSEQQAAQAALHLLHRQPKIFIIAAIPASAEQIYPNNPRLDDHSDRFNINISIISYFKNMI</sequence>
<organism evidence="1 2">
    <name type="scientific">Candidatus Nomurabacteria bacterium RIFOXYA2_FULL_42_12</name>
    <dbReference type="NCBI Taxonomy" id="1801801"/>
    <lineage>
        <taxon>Bacteria</taxon>
        <taxon>Candidatus Nomuraibacteriota</taxon>
    </lineage>
</organism>
<dbReference type="Proteomes" id="UP000178138">
    <property type="component" value="Unassembled WGS sequence"/>
</dbReference>
<comment type="caution">
    <text evidence="1">The sequence shown here is derived from an EMBL/GenBank/DDBJ whole genome shotgun (WGS) entry which is preliminary data.</text>
</comment>
<dbReference type="AlphaFoldDB" id="A0A1F6YNQ3"/>